<organism evidence="1 2">
    <name type="scientific">Pistacia integerrima</name>
    <dbReference type="NCBI Taxonomy" id="434235"/>
    <lineage>
        <taxon>Eukaryota</taxon>
        <taxon>Viridiplantae</taxon>
        <taxon>Streptophyta</taxon>
        <taxon>Embryophyta</taxon>
        <taxon>Tracheophyta</taxon>
        <taxon>Spermatophyta</taxon>
        <taxon>Magnoliopsida</taxon>
        <taxon>eudicotyledons</taxon>
        <taxon>Gunneridae</taxon>
        <taxon>Pentapetalae</taxon>
        <taxon>rosids</taxon>
        <taxon>malvids</taxon>
        <taxon>Sapindales</taxon>
        <taxon>Anacardiaceae</taxon>
        <taxon>Pistacia</taxon>
    </lineage>
</organism>
<dbReference type="EMBL" id="CM047742">
    <property type="protein sequence ID" value="KAJ0033898.1"/>
    <property type="molecule type" value="Genomic_DNA"/>
</dbReference>
<sequence>MECSSGDGLAVVGCTAKKKRSGISRRPRPDLGSLIHSSTFLQPSTQSIDGNQYFKDTMVGSDGLGGENRLKLKLKFGGVTHTIQTNSTVEHSQHRQKQDKDIHYFYHSEKGEGNGVHRKDFSRSGSSYLKLSSSRGKTSEGVSVNESHESIRKSKRVPKRRALDVDFDGDDANEDDELRYLGRLNAPKVVASYEDEDAGIGKELGIYDDKDYVEEEEPMSDDEPGSNKKKLEKVVLDSFVDQRNELIPTTRNRALQSGKDILSGSGGSLIEFPNGLPPAPSKKQKEKLSEVEQQLKKAEAAQRRRTQSEKAAREAQAEAIRKIRGLDSGRKKKDEKLKKQRDELAQGKAAKSGTLALNTVRWVLGPSGTVVIFSEDIGLPNIFNPVPCSYPPPRERCAGPNCTNAYKYRDSKSKLPLCSLQCYRAIHEKKHPLISC</sequence>
<accession>A0ACC0YAD9</accession>
<evidence type="ECO:0000313" key="1">
    <source>
        <dbReference type="EMBL" id="KAJ0033898.1"/>
    </source>
</evidence>
<protein>
    <submittedName>
        <fullName evidence="1">Uncharacterized protein</fullName>
    </submittedName>
</protein>
<reference evidence="2" key="1">
    <citation type="journal article" date="2023" name="G3 (Bethesda)">
        <title>Genome assembly and association tests identify interacting loci associated with vigor, precocity, and sex in interspecific pistachio rootstocks.</title>
        <authorList>
            <person name="Palmer W."/>
            <person name="Jacygrad E."/>
            <person name="Sagayaradj S."/>
            <person name="Cavanaugh K."/>
            <person name="Han R."/>
            <person name="Bertier L."/>
            <person name="Beede B."/>
            <person name="Kafkas S."/>
            <person name="Golino D."/>
            <person name="Preece J."/>
            <person name="Michelmore R."/>
        </authorList>
    </citation>
    <scope>NUCLEOTIDE SEQUENCE [LARGE SCALE GENOMIC DNA]</scope>
</reference>
<comment type="caution">
    <text evidence="1">The sequence shown here is derived from an EMBL/GenBank/DDBJ whole genome shotgun (WGS) entry which is preliminary data.</text>
</comment>
<evidence type="ECO:0000313" key="2">
    <source>
        <dbReference type="Proteomes" id="UP001163603"/>
    </source>
</evidence>
<dbReference type="Proteomes" id="UP001163603">
    <property type="component" value="Chromosome 7"/>
</dbReference>
<gene>
    <name evidence="1" type="ORF">Pint_24362</name>
</gene>
<keyword evidence="2" id="KW-1185">Reference proteome</keyword>
<name>A0ACC0YAD9_9ROSI</name>
<proteinExistence type="predicted"/>